<evidence type="ECO:0000313" key="2">
    <source>
        <dbReference type="EMBL" id="QNT94854.1"/>
    </source>
</evidence>
<accession>A0A7H1Q3H4</accession>
<proteinExistence type="predicted"/>
<feature type="domain" description="Helix-turn-helix" evidence="1">
    <location>
        <begin position="3"/>
        <end position="59"/>
    </location>
</feature>
<dbReference type="KEGG" id="sgf:HEP81_04581"/>
<organism evidence="2 3">
    <name type="scientific">Streptomyces griseofuscus</name>
    <dbReference type="NCBI Taxonomy" id="146922"/>
    <lineage>
        <taxon>Bacteria</taxon>
        <taxon>Bacillati</taxon>
        <taxon>Actinomycetota</taxon>
        <taxon>Actinomycetes</taxon>
        <taxon>Kitasatosporales</taxon>
        <taxon>Streptomycetaceae</taxon>
        <taxon>Streptomyces</taxon>
    </lineage>
</organism>
<name>A0A7H1Q3H4_9ACTN</name>
<protein>
    <submittedName>
        <fullName evidence="2">Transcriptional regulator</fullName>
    </submittedName>
</protein>
<dbReference type="GeneID" id="91464133"/>
<dbReference type="Pfam" id="PF19575">
    <property type="entry name" value="HTH_58"/>
    <property type="match status" value="1"/>
</dbReference>
<dbReference type="RefSeq" id="WP_037653690.1">
    <property type="nucleotide sequence ID" value="NZ_CP051006.1"/>
</dbReference>
<dbReference type="AlphaFoldDB" id="A0A7H1Q3H4"/>
<dbReference type="EMBL" id="CP051006">
    <property type="protein sequence ID" value="QNT94854.1"/>
    <property type="molecule type" value="Genomic_DNA"/>
</dbReference>
<sequence length="69" mass="7660">MTHAKIPADGRERLALDMQARYYAGSSIRNLRDHYGYSYGTVHSLLLSVGTTLRGRGGVKGAKHKRKQS</sequence>
<gene>
    <name evidence="2" type="ORF">HEP81_04581</name>
</gene>
<reference evidence="2 3" key="1">
    <citation type="submission" date="2020-04" db="EMBL/GenBank/DDBJ databases">
        <title>Characterization and engineering of Streptomyces griseofuscus DSM40191 as a potential heterologous host for expression of BGCs.</title>
        <authorList>
            <person name="Gren T."/>
            <person name="Whitford C.M."/>
            <person name="Mohite O.S."/>
            <person name="Joergensen T.S."/>
            <person name="Nielsen J.B."/>
            <person name="Lee S.Y."/>
            <person name="Weber T."/>
        </authorList>
    </citation>
    <scope>NUCLEOTIDE SEQUENCE [LARGE SCALE GENOMIC DNA]</scope>
    <source>
        <strain evidence="2 3">DSM 40191</strain>
    </source>
</reference>
<evidence type="ECO:0000313" key="3">
    <source>
        <dbReference type="Proteomes" id="UP000516422"/>
    </source>
</evidence>
<evidence type="ECO:0000259" key="1">
    <source>
        <dbReference type="Pfam" id="PF19575"/>
    </source>
</evidence>
<dbReference type="InterPro" id="IPR045745">
    <property type="entry name" value="HTH_58_Actinobacteria-type"/>
</dbReference>
<dbReference type="Proteomes" id="UP000516422">
    <property type="component" value="Chromosome"/>
</dbReference>